<protein>
    <recommendedName>
        <fullName evidence="6">Quinoprotein dehydrogenase-associated SoxYZ-like carrier</fullName>
    </recommendedName>
</protein>
<dbReference type="InterPro" id="IPR014880">
    <property type="entry name" value="SoxZ_dom"/>
</dbReference>
<feature type="chain" id="PRO_5007132648" description="Quinoprotein dehydrogenase-associated SoxYZ-like carrier" evidence="1">
    <location>
        <begin position="24"/>
        <end position="266"/>
    </location>
</feature>
<name>A0A109BK34_HYPSL</name>
<dbReference type="InterPro" id="IPR014756">
    <property type="entry name" value="Ig_E-set"/>
</dbReference>
<dbReference type="InterPro" id="IPR030831">
    <property type="entry name" value="Fuse-rel_SoxYZ"/>
</dbReference>
<dbReference type="PATRIC" id="fig|121290.4.peg.2743"/>
<reference evidence="4 5" key="1">
    <citation type="submission" date="2015-10" db="EMBL/GenBank/DDBJ databases">
        <title>Transcriptomic analysis of a linuron degrading triple-species bacterial consortium.</title>
        <authorList>
            <person name="Albers P."/>
        </authorList>
    </citation>
    <scope>NUCLEOTIDE SEQUENCE [LARGE SCALE GENOMIC DNA]</scope>
    <source>
        <strain evidence="4 5">WDL6</strain>
    </source>
</reference>
<dbReference type="OrthoDB" id="8538315at2"/>
<dbReference type="Pfam" id="PF13501">
    <property type="entry name" value="SoxY"/>
    <property type="match status" value="1"/>
</dbReference>
<keyword evidence="5" id="KW-1185">Reference proteome</keyword>
<dbReference type="RefSeq" id="WP_068461131.1">
    <property type="nucleotide sequence ID" value="NZ_LMTR01000045.1"/>
</dbReference>
<evidence type="ECO:0000259" key="2">
    <source>
        <dbReference type="Pfam" id="PF08770"/>
    </source>
</evidence>
<feature type="domain" description="Ig-like SoxY" evidence="3">
    <location>
        <begin position="33"/>
        <end position="147"/>
    </location>
</feature>
<evidence type="ECO:0000313" key="5">
    <source>
        <dbReference type="Proteomes" id="UP000059074"/>
    </source>
</evidence>
<comment type="caution">
    <text evidence="4">The sequence shown here is derived from an EMBL/GenBank/DDBJ whole genome shotgun (WGS) entry which is preliminary data.</text>
</comment>
<evidence type="ECO:0000256" key="1">
    <source>
        <dbReference type="SAM" id="SignalP"/>
    </source>
</evidence>
<sequence>MSATRFIICVAAAFLFSFSAALADDSAWGSIRKELFGDRPISEDSGMVRVVAPKRAEDAAVVPITIYISGEIANRAKRLSLIIDENPAPLAAAINFDTAYREGGNIGDRTIEARVRLNDMSAVRAVLETDDGVLHAANQYVTGAGGCTSTTLKDMDEAMASLGKTRLRVYDDATRGEAWRDLQIQIRHPNFSGMQIDTKTNTYLPAHFVERVDVTVDERPFVQIESGMSVSENPSFRISFGRHGRFPVKAVVRDTNGNLFDASNGS</sequence>
<proteinExistence type="predicted"/>
<evidence type="ECO:0008006" key="6">
    <source>
        <dbReference type="Google" id="ProtNLM"/>
    </source>
</evidence>
<accession>A0A109BK34</accession>
<gene>
    <name evidence="4" type="ORF">APY04_1505</name>
</gene>
<evidence type="ECO:0000259" key="3">
    <source>
        <dbReference type="Pfam" id="PF13501"/>
    </source>
</evidence>
<dbReference type="InterPro" id="IPR038162">
    <property type="entry name" value="SoxY_sf"/>
</dbReference>
<feature type="signal peptide" evidence="1">
    <location>
        <begin position="1"/>
        <end position="23"/>
    </location>
</feature>
<dbReference type="EMBL" id="LMTR01000045">
    <property type="protein sequence ID" value="KWT69422.1"/>
    <property type="molecule type" value="Genomic_DNA"/>
</dbReference>
<dbReference type="Pfam" id="PF08770">
    <property type="entry name" value="SoxZ"/>
    <property type="match status" value="1"/>
</dbReference>
<organism evidence="4 5">
    <name type="scientific">Hyphomicrobium sulfonivorans</name>
    <dbReference type="NCBI Taxonomy" id="121290"/>
    <lineage>
        <taxon>Bacteria</taxon>
        <taxon>Pseudomonadati</taxon>
        <taxon>Pseudomonadota</taxon>
        <taxon>Alphaproteobacteria</taxon>
        <taxon>Hyphomicrobiales</taxon>
        <taxon>Hyphomicrobiaceae</taxon>
        <taxon>Hyphomicrobium</taxon>
    </lineage>
</organism>
<keyword evidence="1" id="KW-0732">Signal</keyword>
<dbReference type="AlphaFoldDB" id="A0A109BK34"/>
<dbReference type="InterPro" id="IPR032711">
    <property type="entry name" value="SoxY"/>
</dbReference>
<dbReference type="NCBIfam" id="TIGR04557">
    <property type="entry name" value="fuse_rel_SoxYZ"/>
    <property type="match status" value="1"/>
</dbReference>
<evidence type="ECO:0000313" key="4">
    <source>
        <dbReference type="EMBL" id="KWT69422.1"/>
    </source>
</evidence>
<feature type="domain" description="Sulphur oxidation protein SoxZ" evidence="2">
    <location>
        <begin position="177"/>
        <end position="262"/>
    </location>
</feature>
<dbReference type="STRING" id="121290.APY04_1505"/>
<dbReference type="InterPro" id="IPR013783">
    <property type="entry name" value="Ig-like_fold"/>
</dbReference>
<dbReference type="Proteomes" id="UP000059074">
    <property type="component" value="Unassembled WGS sequence"/>
</dbReference>
<dbReference type="Gene3D" id="2.60.40.2470">
    <property type="entry name" value="SoxY domain"/>
    <property type="match status" value="1"/>
</dbReference>
<dbReference type="Gene3D" id="2.60.40.10">
    <property type="entry name" value="Immunoglobulins"/>
    <property type="match status" value="1"/>
</dbReference>
<dbReference type="SUPFAM" id="SSF81296">
    <property type="entry name" value="E set domains"/>
    <property type="match status" value="1"/>
</dbReference>